<dbReference type="Proteomes" id="UP000663833">
    <property type="component" value="Unassembled WGS sequence"/>
</dbReference>
<dbReference type="AlphaFoldDB" id="A0A820KRS9"/>
<gene>
    <name evidence="3" type="ORF">HFQ381_LOCUS16395</name>
    <name evidence="2" type="ORF">LUA448_LOCUS14015</name>
</gene>
<feature type="compositionally biased region" description="Low complexity" evidence="1">
    <location>
        <begin position="67"/>
        <end position="83"/>
    </location>
</feature>
<sequence>MVDCLSWHSCYGHIRSSKLYSKEKRLTPKKYADQQYSIPKQISSNINTKSNFSCISSDEHSSKKQLNTNNNNNASSSSSSSSSPTADEHNSLLQFHMINVSRERNLHLSTNSNDKRLIIFYNIANGLYKMGLRNGDVLIFLNELNILKPPVALTIDRVKAEFTSLRRQSKIIQIGVCRSSDRSLFNNTTVKHLGALAFDEFKNLSYTEELNENQKPSPTVETKKRVHLFSNKKKTLSSSKRNSASNRDSGFTETDDPSSISYSNKNQSKTSAELSEEDDSLATLKSLDSSQQSIKKKTSSPADQMNVPSSKSSGGISPHQLFTKFRQSQRSLATQVITDACFIYRRQTVKKPTSDAMILRGREIAYQAANSPTIPSSVPSYTHDQIRELYGEVDKKTRRLQEHEYILHTPMIDAWHEKSPWISSFPVKNQLTEECPLPKFHPDKLQQTKLMSSYLSTGLSNPRIKPIKTIDLKHDQGYVRGSFRTSIADRTTISPSPILLDINFDFNKLSSSTDDQSSVFENTQQGISCISNNDSTEKYTEITNNIPSSSMMSDQSSSTKNFNEQSIISSNKTSSTTSKLALSQAKTCETMEMDSLIDIDDETTISYNTAEESRLETDPDSLFSIKNNQNAKSHHQSMDTDSLSRHNDFLYSMKSPANSFYDALTASIQTNNQHIFNNTYLEPIEMLNHQENLYENQPSSTIDIDNLIMKGRDRNKNSAIDNLIKIIHDISERQSCVNDIPVVYNSRKLQIEEESKTNENLLLTEISLKNPTDNQNQPLILHNIDEVIDQTLRSQSQESTSKKFDEINNLEAIPDDIQPLIKISPEPEQYLNTVESNISPIDDLSPIFNRSILTNQNDNDDSFIIEENRSYEITNDADEDFESLYQRYLTNLEQYQSMMQQINEYEQKEKLLTPITEESKLLIDLDMNDKDLKPNDIEQFCFAINVKRQSNHIGHYGFELGETSDGKIIVSSIIDSYYCPDLNIDDEIIGINNTFTFTTLEQYYLLFHSLWYKPCEYVQIFINKSSNISIIKGTYK</sequence>
<reference evidence="3" key="1">
    <citation type="submission" date="2021-02" db="EMBL/GenBank/DDBJ databases">
        <authorList>
            <person name="Nowell W R."/>
        </authorList>
    </citation>
    <scope>NUCLEOTIDE SEQUENCE</scope>
</reference>
<feature type="region of interest" description="Disordered" evidence="1">
    <location>
        <begin position="209"/>
        <end position="317"/>
    </location>
</feature>
<feature type="compositionally biased region" description="Basic residues" evidence="1">
    <location>
        <begin position="224"/>
        <end position="235"/>
    </location>
</feature>
<evidence type="ECO:0000256" key="1">
    <source>
        <dbReference type="SAM" id="MobiDB-lite"/>
    </source>
</evidence>
<evidence type="ECO:0000313" key="3">
    <source>
        <dbReference type="EMBL" id="CAF4345611.1"/>
    </source>
</evidence>
<evidence type="ECO:0000313" key="2">
    <source>
        <dbReference type="EMBL" id="CAF3361739.1"/>
    </source>
</evidence>
<feature type="region of interest" description="Disordered" evidence="1">
    <location>
        <begin position="60"/>
        <end position="87"/>
    </location>
</feature>
<feature type="compositionally biased region" description="Polar residues" evidence="1">
    <location>
        <begin position="209"/>
        <end position="220"/>
    </location>
</feature>
<evidence type="ECO:0000313" key="4">
    <source>
        <dbReference type="Proteomes" id="UP000663851"/>
    </source>
</evidence>
<dbReference type="EMBL" id="CAJNYD010001738">
    <property type="protein sequence ID" value="CAF3361739.1"/>
    <property type="molecule type" value="Genomic_DNA"/>
</dbReference>
<accession>A0A820KRS9</accession>
<dbReference type="Proteomes" id="UP000663851">
    <property type="component" value="Unassembled WGS sequence"/>
</dbReference>
<evidence type="ECO:0008006" key="5">
    <source>
        <dbReference type="Google" id="ProtNLM"/>
    </source>
</evidence>
<organism evidence="3 4">
    <name type="scientific">Rotaria socialis</name>
    <dbReference type="NCBI Taxonomy" id="392032"/>
    <lineage>
        <taxon>Eukaryota</taxon>
        <taxon>Metazoa</taxon>
        <taxon>Spiralia</taxon>
        <taxon>Gnathifera</taxon>
        <taxon>Rotifera</taxon>
        <taxon>Eurotatoria</taxon>
        <taxon>Bdelloidea</taxon>
        <taxon>Philodinida</taxon>
        <taxon>Philodinidae</taxon>
        <taxon>Rotaria</taxon>
    </lineage>
</organism>
<name>A0A820KRS9_9BILA</name>
<feature type="compositionally biased region" description="Polar residues" evidence="1">
    <location>
        <begin position="236"/>
        <end position="273"/>
    </location>
</feature>
<feature type="compositionally biased region" description="Polar residues" evidence="1">
    <location>
        <begin position="301"/>
        <end position="315"/>
    </location>
</feature>
<proteinExistence type="predicted"/>
<comment type="caution">
    <text evidence="3">The sequence shown here is derived from an EMBL/GenBank/DDBJ whole genome shotgun (WGS) entry which is preliminary data.</text>
</comment>
<dbReference type="EMBL" id="CAJOBO010001159">
    <property type="protein sequence ID" value="CAF4345611.1"/>
    <property type="molecule type" value="Genomic_DNA"/>
</dbReference>
<protein>
    <recommendedName>
        <fullName evidence="5">PDZ domain-containing protein</fullName>
    </recommendedName>
</protein>